<dbReference type="SMART" id="SM00356">
    <property type="entry name" value="ZnF_C3H1"/>
    <property type="match status" value="2"/>
</dbReference>
<feature type="region of interest" description="Disordered" evidence="5">
    <location>
        <begin position="24"/>
        <end position="79"/>
    </location>
</feature>
<dbReference type="Gene3D" id="4.10.1000.10">
    <property type="entry name" value="Zinc finger, CCCH-type"/>
    <property type="match status" value="1"/>
</dbReference>
<feature type="region of interest" description="Disordered" evidence="5">
    <location>
        <begin position="499"/>
        <end position="554"/>
    </location>
</feature>
<feature type="compositionally biased region" description="Low complexity" evidence="5">
    <location>
        <begin position="449"/>
        <end position="460"/>
    </location>
</feature>
<feature type="region of interest" description="Disordered" evidence="5">
    <location>
        <begin position="445"/>
        <end position="470"/>
    </location>
</feature>
<feature type="zinc finger region" description="C3H1-type" evidence="4">
    <location>
        <begin position="584"/>
        <end position="611"/>
    </location>
</feature>
<dbReference type="AlphaFoldDB" id="A0A564Z6M3"/>
<sequence length="639" mass="68733">MPLGSTDEAIFGSPDLSEFCCSTEVPTKLSSSNQDQVGSQMWPTLENGTTKPRAEENGARKGSQSSATTPDSVESGDDEDILGLISSSLDCFNAQLHHNSQTTSLPIPVNRSEIPVQDIGPAIPTTNFSNSMLSIWAPFAKTQVPPSSLGYSSTNSPVALQQKSMPSPPGLPRLNQQQQPSTTNGVPKSIGLVDSLSSTQRKQRSVSQTFSDSDETSPLWESHWKALPSEMAMLSVDSGIDGGDLYLMPNWLSNSNNNNNATNTNSSASSCSTSTGGCAGNGMSDCCVAGNTFPPVLNSGNFSPDMDSFPPHSQIQLPTSVASQPPQSFEFPPFDANLIKQAAVIAAAAAQAANETSNGPHSLQPPNDMRSFLWLTPSWPSTADCSPSTETPQMHFRPGDNHQQLTSRFEAALRQQQQQQQSRQLYNRHKTDSICFSSAARHNSGLLASSSNGTNTNGNSRMKSYIGQLGSPPPTGDMCCHQMSKSYGNTFQKFARDNQQHGRSVGSFGKSPNGVLGAPKLGGQRGAGGIGRTKRTEATSSFSSSSSTSSSETSDKPVIAKWRRACSFYLRGHCKKEDCEFAHDLTKVTCKFWEVGECFKGPTCPFLHGYPPELLLEVQQKQQQKLNHSQQRIEQLAGN</sequence>
<evidence type="ECO:0000256" key="1">
    <source>
        <dbReference type="ARBA" id="ARBA00022723"/>
    </source>
</evidence>
<keyword evidence="8" id="KW-1185">Reference proteome</keyword>
<feature type="region of interest" description="Disordered" evidence="5">
    <location>
        <begin position="146"/>
        <end position="218"/>
    </location>
</feature>
<evidence type="ECO:0000259" key="6">
    <source>
        <dbReference type="PROSITE" id="PS50103"/>
    </source>
</evidence>
<gene>
    <name evidence="7" type="ORF">WMSIL1_LOCUS12748</name>
</gene>
<organism evidence="7 8">
    <name type="scientific">Hymenolepis diminuta</name>
    <name type="common">Rat tapeworm</name>
    <dbReference type="NCBI Taxonomy" id="6216"/>
    <lineage>
        <taxon>Eukaryota</taxon>
        <taxon>Metazoa</taxon>
        <taxon>Spiralia</taxon>
        <taxon>Lophotrochozoa</taxon>
        <taxon>Platyhelminthes</taxon>
        <taxon>Cestoda</taxon>
        <taxon>Eucestoda</taxon>
        <taxon>Cyclophyllidea</taxon>
        <taxon>Hymenolepididae</taxon>
        <taxon>Hymenolepis</taxon>
    </lineage>
</organism>
<evidence type="ECO:0000256" key="4">
    <source>
        <dbReference type="PROSITE-ProRule" id="PRU00723"/>
    </source>
</evidence>
<dbReference type="InterPro" id="IPR036855">
    <property type="entry name" value="Znf_CCCH_sf"/>
</dbReference>
<feature type="compositionally biased region" description="Low complexity" evidence="5">
    <location>
        <begin position="539"/>
        <end position="552"/>
    </location>
</feature>
<feature type="compositionally biased region" description="Polar residues" evidence="5">
    <location>
        <begin position="174"/>
        <end position="186"/>
    </location>
</feature>
<evidence type="ECO:0000256" key="5">
    <source>
        <dbReference type="SAM" id="MobiDB-lite"/>
    </source>
</evidence>
<evidence type="ECO:0000256" key="3">
    <source>
        <dbReference type="ARBA" id="ARBA00022833"/>
    </source>
</evidence>
<evidence type="ECO:0000256" key="2">
    <source>
        <dbReference type="ARBA" id="ARBA00022771"/>
    </source>
</evidence>
<dbReference type="InterPro" id="IPR000571">
    <property type="entry name" value="Znf_CCCH"/>
</dbReference>
<dbReference type="PROSITE" id="PS50103">
    <property type="entry name" value="ZF_C3H1"/>
    <property type="match status" value="1"/>
</dbReference>
<evidence type="ECO:0000313" key="8">
    <source>
        <dbReference type="Proteomes" id="UP000321570"/>
    </source>
</evidence>
<dbReference type="SUPFAM" id="SSF90229">
    <property type="entry name" value="CCCH zinc finger"/>
    <property type="match status" value="1"/>
</dbReference>
<dbReference type="Proteomes" id="UP000321570">
    <property type="component" value="Unassembled WGS sequence"/>
</dbReference>
<accession>A0A564Z6M3</accession>
<dbReference type="EMBL" id="CABIJS010000666">
    <property type="protein sequence ID" value="VUZ54683.1"/>
    <property type="molecule type" value="Genomic_DNA"/>
</dbReference>
<reference evidence="7 8" key="1">
    <citation type="submission" date="2019-07" db="EMBL/GenBank/DDBJ databases">
        <authorList>
            <person name="Jastrzebski P J."/>
            <person name="Paukszto L."/>
            <person name="Jastrzebski P J."/>
        </authorList>
    </citation>
    <scope>NUCLEOTIDE SEQUENCE [LARGE SCALE GENOMIC DNA]</scope>
    <source>
        <strain evidence="7 8">WMS-il1</strain>
    </source>
</reference>
<feature type="compositionally biased region" description="Polar residues" evidence="5">
    <location>
        <begin position="146"/>
        <end position="165"/>
    </location>
</feature>
<evidence type="ECO:0000313" key="7">
    <source>
        <dbReference type="EMBL" id="VUZ54683.1"/>
    </source>
</evidence>
<dbReference type="Pfam" id="PF14608">
    <property type="entry name" value="zf-CCCH_2"/>
    <property type="match status" value="2"/>
</dbReference>
<dbReference type="GO" id="GO:0008270">
    <property type="term" value="F:zinc ion binding"/>
    <property type="evidence" value="ECO:0007669"/>
    <property type="project" value="UniProtKB-KW"/>
</dbReference>
<feature type="domain" description="C3H1-type" evidence="6">
    <location>
        <begin position="584"/>
        <end position="611"/>
    </location>
</feature>
<protein>
    <recommendedName>
        <fullName evidence="6">C3H1-type domain-containing protein</fullName>
    </recommendedName>
</protein>
<name>A0A564Z6M3_HYMDI</name>
<proteinExistence type="predicted"/>
<feature type="compositionally biased region" description="Polar residues" evidence="5">
    <location>
        <begin position="195"/>
        <end position="211"/>
    </location>
</feature>
<keyword evidence="3 4" id="KW-0862">Zinc</keyword>
<feature type="compositionally biased region" description="Polar residues" evidence="5">
    <location>
        <begin position="24"/>
        <end position="50"/>
    </location>
</feature>
<keyword evidence="2 4" id="KW-0863">Zinc-finger</keyword>
<keyword evidence="1 4" id="KW-0479">Metal-binding</keyword>
<feature type="compositionally biased region" description="Polar residues" evidence="5">
    <location>
        <begin position="62"/>
        <end position="72"/>
    </location>
</feature>